<evidence type="ECO:0000313" key="2">
    <source>
        <dbReference type="Proteomes" id="UP001140234"/>
    </source>
</evidence>
<dbReference type="EMBL" id="JANBUJ010000058">
    <property type="protein sequence ID" value="KAJ2774870.1"/>
    <property type="molecule type" value="Genomic_DNA"/>
</dbReference>
<evidence type="ECO:0000313" key="1">
    <source>
        <dbReference type="EMBL" id="KAJ2774870.1"/>
    </source>
</evidence>
<keyword evidence="2" id="KW-1185">Reference proteome</keyword>
<reference evidence="1" key="1">
    <citation type="submission" date="2022-07" db="EMBL/GenBank/DDBJ databases">
        <title>Phylogenomic reconstructions and comparative analyses of Kickxellomycotina fungi.</title>
        <authorList>
            <person name="Reynolds N.K."/>
            <person name="Stajich J.E."/>
            <person name="Barry K."/>
            <person name="Grigoriev I.V."/>
            <person name="Crous P."/>
            <person name="Smith M.E."/>
        </authorList>
    </citation>
    <scope>NUCLEOTIDE SEQUENCE</scope>
    <source>
        <strain evidence="1">CBS 109366</strain>
    </source>
</reference>
<protein>
    <submittedName>
        <fullName evidence="1">Uncharacterized protein</fullName>
    </submittedName>
</protein>
<gene>
    <name evidence="1" type="ORF">IWQ57_000631</name>
</gene>
<name>A0ACC1K7B7_9FUNG</name>
<sequence>MRLTRLLLAAFGLAAAVRAAPVEGTAQVLSQANFAAKTATGTWVVKHYSPRCKHCRAFQPKWEKVVGERAAGLAARSVYFGEVDCLDNEKLCEANKAESWPAVVVFRGGVRVADLVGDSSEEDLAKFVDGAVPPVARKYAANSVLLDAGNFAQHAHTGIWLVKHYSPTCPHCRAMAPKWTRATDELAAGLAADGITFGEVNCLQNRDLCVANFVDGYPTVNLFVDGKFVEEMVVTYDYEPMKQYMLELQKRARSGELAAAKTLPEPVVANDNRDWDDMAGDNKAGDNKAGDNKAGDNKAAAEPPKEVNSADDVVAAAEPPKEVYNADGVAVVLTADSFAGQTAKGPWFVKFFAPWCPHCQQLAPVWAELGAAAKGKVNIGSVNCDDHAKLCAAQKVQGYPTLKLLWGDESLVFKGSRDLDNMLAFVDSSLTQPRDLRSIDDVYLMRNATDVAFIFAYDRADTRAGTKAALAHVRDNVRKMFLSKHLGVASDPAVGRSLLAAGEALPALVAFKDGRAMSYRGALGSDDELREWLYAERFPLLPEFTRENADSLFYDSDYLALVVVDPDRGVEQAAAHRESVRSAAYEYRRLRESPVAGAQHSATVRFAWVDGSKWEAYVDRVFRIQRKALPAVVIVKSADDLFFTADAAGAPISPTRMGVFMAVRAAVEGRLTARSTSSIIVRAVRAVAAAAAAVGAFFFGSALRVLLTLATAAAAAIYALRRRAGGGRGRAGSFGLVKAD</sequence>
<organism evidence="1 2">
    <name type="scientific">Coemansia nantahalensis</name>
    <dbReference type="NCBI Taxonomy" id="2789366"/>
    <lineage>
        <taxon>Eukaryota</taxon>
        <taxon>Fungi</taxon>
        <taxon>Fungi incertae sedis</taxon>
        <taxon>Zoopagomycota</taxon>
        <taxon>Kickxellomycotina</taxon>
        <taxon>Kickxellomycetes</taxon>
        <taxon>Kickxellales</taxon>
        <taxon>Kickxellaceae</taxon>
        <taxon>Coemansia</taxon>
    </lineage>
</organism>
<proteinExistence type="predicted"/>
<dbReference type="Proteomes" id="UP001140234">
    <property type="component" value="Unassembled WGS sequence"/>
</dbReference>
<accession>A0ACC1K7B7</accession>
<comment type="caution">
    <text evidence="1">The sequence shown here is derived from an EMBL/GenBank/DDBJ whole genome shotgun (WGS) entry which is preliminary data.</text>
</comment>